<dbReference type="OrthoDB" id="448954at2759"/>
<dbReference type="AlphaFoldDB" id="A0A835XNG8"/>
<feature type="domain" description="Peptidase C83" evidence="6">
    <location>
        <begin position="3"/>
        <end position="223"/>
    </location>
</feature>
<dbReference type="GO" id="GO:0046872">
    <property type="term" value="F:metal ion binding"/>
    <property type="evidence" value="ECO:0007669"/>
    <property type="project" value="UniProtKB-KW"/>
</dbReference>
<dbReference type="InterPro" id="IPR007719">
    <property type="entry name" value="PCS_N"/>
</dbReference>
<feature type="compositionally biased region" description="Low complexity" evidence="5">
    <location>
        <begin position="428"/>
        <end position="437"/>
    </location>
</feature>
<dbReference type="Proteomes" id="UP000612055">
    <property type="component" value="Unassembled WGS sequence"/>
</dbReference>
<evidence type="ECO:0000256" key="1">
    <source>
        <dbReference type="ARBA" id="ARBA00012468"/>
    </source>
</evidence>
<dbReference type="SUPFAM" id="SSF54001">
    <property type="entry name" value="Cysteine proteinases"/>
    <property type="match status" value="1"/>
</dbReference>
<feature type="compositionally biased region" description="Low complexity" evidence="5">
    <location>
        <begin position="357"/>
        <end position="366"/>
    </location>
</feature>
<evidence type="ECO:0000259" key="6">
    <source>
        <dbReference type="PROSITE" id="PS51443"/>
    </source>
</evidence>
<dbReference type="EC" id="2.3.2.15" evidence="1"/>
<dbReference type="PANTHER" id="PTHR33447">
    <property type="entry name" value="GLUTATHIONE GAMMA-GLUTAMYLCYSTEINYLTRANSFERASE"/>
    <property type="match status" value="1"/>
</dbReference>
<evidence type="ECO:0000313" key="7">
    <source>
        <dbReference type="EMBL" id="KAG2486764.1"/>
    </source>
</evidence>
<feature type="compositionally biased region" description="Low complexity" evidence="5">
    <location>
        <begin position="490"/>
        <end position="501"/>
    </location>
</feature>
<feature type="region of interest" description="Disordered" evidence="5">
    <location>
        <begin position="268"/>
        <end position="292"/>
    </location>
</feature>
<dbReference type="PANTHER" id="PTHR33447:SF2">
    <property type="entry name" value="GLUTATHIONE GAMMA-GLUTAMYLCYSTEINYLTRANSFERASE"/>
    <property type="match status" value="1"/>
</dbReference>
<name>A0A835XNG8_9CHLO</name>
<evidence type="ECO:0000256" key="3">
    <source>
        <dbReference type="ARBA" id="ARBA00022679"/>
    </source>
</evidence>
<evidence type="ECO:0000256" key="4">
    <source>
        <dbReference type="ARBA" id="ARBA00022723"/>
    </source>
</evidence>
<dbReference type="GO" id="GO:0098849">
    <property type="term" value="P:cellular detoxification of cadmium ion"/>
    <property type="evidence" value="ECO:0007669"/>
    <property type="project" value="TreeGrafter"/>
</dbReference>
<feature type="region of interest" description="Disordered" evidence="5">
    <location>
        <begin position="332"/>
        <end position="366"/>
    </location>
</feature>
<dbReference type="InterPro" id="IPR038156">
    <property type="entry name" value="PCS_N_sf"/>
</dbReference>
<evidence type="ECO:0000256" key="5">
    <source>
        <dbReference type="SAM" id="MobiDB-lite"/>
    </source>
</evidence>
<dbReference type="Gene3D" id="3.90.70.30">
    <property type="entry name" value="Phytochelatin synthase, N-terminal domain"/>
    <property type="match status" value="1"/>
</dbReference>
<dbReference type="GO" id="GO:0010273">
    <property type="term" value="P:detoxification of copper ion"/>
    <property type="evidence" value="ECO:0007669"/>
    <property type="project" value="TreeGrafter"/>
</dbReference>
<evidence type="ECO:0000313" key="8">
    <source>
        <dbReference type="Proteomes" id="UP000612055"/>
    </source>
</evidence>
<feature type="region of interest" description="Disordered" evidence="5">
    <location>
        <begin position="614"/>
        <end position="636"/>
    </location>
</feature>
<dbReference type="InterPro" id="IPR038765">
    <property type="entry name" value="Papain-like_cys_pep_sf"/>
</dbReference>
<keyword evidence="8" id="KW-1185">Reference proteome</keyword>
<organism evidence="7 8">
    <name type="scientific">Edaphochlamys debaryana</name>
    <dbReference type="NCBI Taxonomy" id="47281"/>
    <lineage>
        <taxon>Eukaryota</taxon>
        <taxon>Viridiplantae</taxon>
        <taxon>Chlorophyta</taxon>
        <taxon>core chlorophytes</taxon>
        <taxon>Chlorophyceae</taxon>
        <taxon>CS clade</taxon>
        <taxon>Chlamydomonadales</taxon>
        <taxon>Chlamydomonadales incertae sedis</taxon>
        <taxon>Edaphochlamys</taxon>
    </lineage>
</organism>
<reference evidence="7" key="1">
    <citation type="journal article" date="2020" name="bioRxiv">
        <title>Comparative genomics of Chlamydomonas.</title>
        <authorList>
            <person name="Craig R.J."/>
            <person name="Hasan A.R."/>
            <person name="Ness R.W."/>
            <person name="Keightley P.D."/>
        </authorList>
    </citation>
    <scope>NUCLEOTIDE SEQUENCE</scope>
    <source>
        <strain evidence="7">CCAP 11/70</strain>
    </source>
</reference>
<feature type="region of interest" description="Disordered" evidence="5">
    <location>
        <begin position="465"/>
        <end position="501"/>
    </location>
</feature>
<dbReference type="InterPro" id="IPR040409">
    <property type="entry name" value="PCS-like"/>
</dbReference>
<proteinExistence type="predicted"/>
<dbReference type="Pfam" id="PF05023">
    <property type="entry name" value="Phytochelatin"/>
    <property type="match status" value="1"/>
</dbReference>
<dbReference type="GO" id="GO:0016756">
    <property type="term" value="F:glutathione gamma-glutamylcysteinyltransferase activity"/>
    <property type="evidence" value="ECO:0007669"/>
    <property type="project" value="UniProtKB-EC"/>
</dbReference>
<dbReference type="EMBL" id="JAEHOE010000107">
    <property type="protein sequence ID" value="KAG2486764.1"/>
    <property type="molecule type" value="Genomic_DNA"/>
</dbReference>
<accession>A0A835XNG8</accession>
<dbReference type="PROSITE" id="PS51443">
    <property type="entry name" value="PCS"/>
    <property type="match status" value="1"/>
</dbReference>
<evidence type="ECO:0000256" key="2">
    <source>
        <dbReference type="ARBA" id="ARBA00022539"/>
    </source>
</evidence>
<comment type="caution">
    <text evidence="7">The sequence shown here is derived from an EMBL/GenBank/DDBJ whole genome shotgun (WGS) entry which is preliminary data.</text>
</comment>
<feature type="compositionally biased region" description="Low complexity" evidence="5">
    <location>
        <begin position="616"/>
        <end position="636"/>
    </location>
</feature>
<feature type="compositionally biased region" description="Basic and acidic residues" evidence="5">
    <location>
        <begin position="332"/>
        <end position="347"/>
    </location>
</feature>
<dbReference type="FunFam" id="3.90.70.30:FF:000001">
    <property type="entry name" value="Glutathione gamma-glutamylcysteinyltransferase 1"/>
    <property type="match status" value="1"/>
</dbReference>
<dbReference type="GO" id="GO:0046938">
    <property type="term" value="P:phytochelatin biosynthetic process"/>
    <property type="evidence" value="ECO:0007669"/>
    <property type="project" value="InterPro"/>
</dbReference>
<sequence length="866" mass="85842">MASGNKRSYYKRELAPSAIPFSSAEGRQIFSEALAMGTMVGFFKLIEQFTTQEEPSYCGLAALSMTLNALGVDPRRLWKGAWRWFSEGLLDCAKAVEQVAAEGITLNQVASLARCNGADVSLHRHGSFDGATFRRLLAECCGSEAKHMIVSYSRKAFAQSGDGHFSPVGGYHAGRDLALILDVARFKYAPHWVRVDELMEAMGHTDPAIGRPRGFMLLSRRTPRESALFAISTPPPLSPPLSPPLPPPLASELRSSPAVCIDACDPTPHPQHHNHQHHARDNVATGGGEDTMGCTGKKATGPAVAEPVWAAAHRFLTLEAPAMIRAALDPDQHQDLGHDHEPGHDGEDAAEEDGAAEADVAAAAAGNAHKPAAVPVPKAEDLVWSLVQAAPLDSICAMLTQRPTAPAAGLPLAGPCCPCVPPGPTAAPPAAAAAAGAAPPPEPRTPPRAGSAVLVTAAAPPPPCNSGCAGQHRHHHPVGSAGRAGGGHSPFGASPPSGPAAAAAAAADAGSAASGAALLAAAASALAAGAGAAAAAADDALDSAGSESSCGSAHTEASSCCHGEPLEHHCVPPQVQALTLGELRFTAMHRLVAHCLRRQRGCSHSPPPDLDAFMRPAGAAPAPAPAAPSAGTAAGTAPAAAPASGAACGAMAGTGACTGPAAAVKAATGAAPSAGAGAGAGATATPGHCGAASAGPQAHAQAAASAGPQAAAAAAAAAGECGCGDLGLPPMAAEKLATALLLLDLPPLPDPAATAAAAPASAAATAAPDSAPAVAGVGAAAAAGGSSGGGGVRVCGRPRCRRCRRRAAAAGDRAAALALLREGWRTLASMAPLGLFGSSPVLRDELSYVRLQLSYVQPVSCAAVDA</sequence>
<keyword evidence="3" id="KW-0808">Transferase</keyword>
<feature type="region of interest" description="Disordered" evidence="5">
    <location>
        <begin position="427"/>
        <end position="449"/>
    </location>
</feature>
<keyword evidence="4" id="KW-0479">Metal-binding</keyword>
<gene>
    <name evidence="7" type="ORF">HYH03_014563</name>
</gene>
<protein>
    <recommendedName>
        <fullName evidence="1">glutathione gamma-glutamylcysteinyltransferase</fullName>
        <ecNumber evidence="1">2.3.2.15</ecNumber>
    </recommendedName>
</protein>
<keyword evidence="2" id="KW-0104">Cadmium</keyword>